<comment type="caution">
    <text evidence="2">The sequence shown here is derived from an EMBL/GenBank/DDBJ whole genome shotgun (WGS) entry which is preliminary data.</text>
</comment>
<name>A0AA39TT89_ARMTA</name>
<sequence>MSNESTVSANTSMRLEETQEQSNKVQEEVRGGLVMITDWPLLGKAPKKTLLLNSHKDEAPTMVPNHVDVSPVDMANWQKFSILMSEPKYTDETWLVELRDSIMTLGDDVKQKAKDTMGSLSWARLVFLNVQHHENRFLVGTRVMDIDISTWDLFPMRLTNASLISCSAIIVATVECLLTMKACSFVEWNRKRKRSHTPIQQDSPLPPKSPLINDVPGQTSTSPGITQQSNPALDEPLSSVLRTQVSDLDPAMNTAADNPAKDDFLQAEQAALQYYELEQCKEETGVLRELVDKAISNQLDHIAHLHNVLLQHKIQLTSLQDLQLRYLQRLNTILHKPASAFNIVRYCSTSLILGLKAGASFQHLFNSTLKALQSSILEPFDGFTPAIISNIYVPTLEANNRLASLGRISSAVSASCHPISSTPSIKLLNLFTNSTNGPSLPCNSG</sequence>
<evidence type="ECO:0000313" key="2">
    <source>
        <dbReference type="EMBL" id="KAK0469467.1"/>
    </source>
</evidence>
<evidence type="ECO:0000256" key="1">
    <source>
        <dbReference type="SAM" id="MobiDB-lite"/>
    </source>
</evidence>
<dbReference type="AlphaFoldDB" id="A0AA39TT89"/>
<evidence type="ECO:0000313" key="3">
    <source>
        <dbReference type="Proteomes" id="UP001175211"/>
    </source>
</evidence>
<feature type="region of interest" description="Disordered" evidence="1">
    <location>
        <begin position="195"/>
        <end position="233"/>
    </location>
</feature>
<gene>
    <name evidence="2" type="ORF">EV420DRAFT_1472694</name>
</gene>
<feature type="region of interest" description="Disordered" evidence="1">
    <location>
        <begin position="1"/>
        <end position="26"/>
    </location>
</feature>
<keyword evidence="3" id="KW-1185">Reference proteome</keyword>
<reference evidence="2" key="1">
    <citation type="submission" date="2023-06" db="EMBL/GenBank/DDBJ databases">
        <authorList>
            <consortium name="Lawrence Berkeley National Laboratory"/>
            <person name="Ahrendt S."/>
            <person name="Sahu N."/>
            <person name="Indic B."/>
            <person name="Wong-Bajracharya J."/>
            <person name="Merenyi Z."/>
            <person name="Ke H.-M."/>
            <person name="Monk M."/>
            <person name="Kocsube S."/>
            <person name="Drula E."/>
            <person name="Lipzen A."/>
            <person name="Balint B."/>
            <person name="Henrissat B."/>
            <person name="Andreopoulos B."/>
            <person name="Martin F.M."/>
            <person name="Harder C.B."/>
            <person name="Rigling D."/>
            <person name="Ford K.L."/>
            <person name="Foster G.D."/>
            <person name="Pangilinan J."/>
            <person name="Papanicolaou A."/>
            <person name="Barry K."/>
            <person name="LaButti K."/>
            <person name="Viragh M."/>
            <person name="Koriabine M."/>
            <person name="Yan M."/>
            <person name="Riley R."/>
            <person name="Champramary S."/>
            <person name="Plett K.L."/>
            <person name="Tsai I.J."/>
            <person name="Slot J."/>
            <person name="Sipos G."/>
            <person name="Plett J."/>
            <person name="Nagy L.G."/>
            <person name="Grigoriev I.V."/>
        </authorList>
    </citation>
    <scope>NUCLEOTIDE SEQUENCE</scope>
    <source>
        <strain evidence="2">CCBAS 213</strain>
    </source>
</reference>
<dbReference type="GeneID" id="85352626"/>
<feature type="compositionally biased region" description="Polar residues" evidence="1">
    <location>
        <begin position="216"/>
        <end position="231"/>
    </location>
</feature>
<dbReference type="RefSeq" id="XP_060339260.1">
    <property type="nucleotide sequence ID" value="XM_060469078.1"/>
</dbReference>
<feature type="compositionally biased region" description="Polar residues" evidence="1">
    <location>
        <begin position="1"/>
        <end position="13"/>
    </location>
</feature>
<protein>
    <submittedName>
        <fullName evidence="2">Uncharacterized protein</fullName>
    </submittedName>
</protein>
<accession>A0AA39TT89</accession>
<dbReference type="EMBL" id="JAUEPS010000001">
    <property type="protein sequence ID" value="KAK0469467.1"/>
    <property type="molecule type" value="Genomic_DNA"/>
</dbReference>
<dbReference type="Proteomes" id="UP001175211">
    <property type="component" value="Unassembled WGS sequence"/>
</dbReference>
<organism evidence="2 3">
    <name type="scientific">Armillaria tabescens</name>
    <name type="common">Ringless honey mushroom</name>
    <name type="synonym">Agaricus tabescens</name>
    <dbReference type="NCBI Taxonomy" id="1929756"/>
    <lineage>
        <taxon>Eukaryota</taxon>
        <taxon>Fungi</taxon>
        <taxon>Dikarya</taxon>
        <taxon>Basidiomycota</taxon>
        <taxon>Agaricomycotina</taxon>
        <taxon>Agaricomycetes</taxon>
        <taxon>Agaricomycetidae</taxon>
        <taxon>Agaricales</taxon>
        <taxon>Marasmiineae</taxon>
        <taxon>Physalacriaceae</taxon>
        <taxon>Desarmillaria</taxon>
    </lineage>
</organism>
<proteinExistence type="predicted"/>